<dbReference type="InterPro" id="IPR027417">
    <property type="entry name" value="P-loop_NTPase"/>
</dbReference>
<sequence>MGKVIAVCAMKGGVGKSSLAVNLAHGMAVKGLRTLIWDIDAQGAVAFLLGVAAADGLARKLFTKGRDVGGYIVPTNWPDLDLIAADLSLRNLESDLAEDSPKRLRKMLDLLRQDYDRVILDCPPGLSGISDQIFRAADLLVVPVVPAPLSFRVLDKMLEYVEETRGPKAPIALPVLSMVDRRKVLHRQMADSAPDWPSIPHSSTIESMGVKRAPVGEYAKRSAAAKALAQVLARVEAVVGG</sequence>
<dbReference type="PANTHER" id="PTHR13696">
    <property type="entry name" value="P-LOOP CONTAINING NUCLEOSIDE TRIPHOSPHATE HYDROLASE"/>
    <property type="match status" value="1"/>
</dbReference>
<dbReference type="OrthoDB" id="9804460at2"/>
<dbReference type="Gene3D" id="3.40.50.300">
    <property type="entry name" value="P-loop containing nucleotide triphosphate hydrolases"/>
    <property type="match status" value="1"/>
</dbReference>
<feature type="domain" description="AAA" evidence="1">
    <location>
        <begin position="3"/>
        <end position="164"/>
    </location>
</feature>
<name>A0A3S2Y6W1_9SPHN</name>
<dbReference type="Proteomes" id="UP000282837">
    <property type="component" value="Unassembled WGS sequence"/>
</dbReference>
<comment type="caution">
    <text evidence="2">The sequence shown here is derived from an EMBL/GenBank/DDBJ whole genome shotgun (WGS) entry which is preliminary data.</text>
</comment>
<dbReference type="EMBL" id="SACO01000013">
    <property type="protein sequence ID" value="RVU03600.1"/>
    <property type="molecule type" value="Genomic_DNA"/>
</dbReference>
<dbReference type="RefSeq" id="WP_127710935.1">
    <property type="nucleotide sequence ID" value="NZ_SACO01000013.1"/>
</dbReference>
<accession>A0A3S2Y6W1</accession>
<protein>
    <submittedName>
        <fullName evidence="2">ParA family protein</fullName>
    </submittedName>
</protein>
<organism evidence="2 3">
    <name type="scientific">Novosphingobium umbonatum</name>
    <dbReference type="NCBI Taxonomy" id="1908524"/>
    <lineage>
        <taxon>Bacteria</taxon>
        <taxon>Pseudomonadati</taxon>
        <taxon>Pseudomonadota</taxon>
        <taxon>Alphaproteobacteria</taxon>
        <taxon>Sphingomonadales</taxon>
        <taxon>Sphingomonadaceae</taxon>
        <taxon>Novosphingobium</taxon>
    </lineage>
</organism>
<evidence type="ECO:0000313" key="3">
    <source>
        <dbReference type="Proteomes" id="UP000282837"/>
    </source>
</evidence>
<dbReference type="SUPFAM" id="SSF52540">
    <property type="entry name" value="P-loop containing nucleoside triphosphate hydrolases"/>
    <property type="match status" value="1"/>
</dbReference>
<keyword evidence="3" id="KW-1185">Reference proteome</keyword>
<evidence type="ECO:0000313" key="2">
    <source>
        <dbReference type="EMBL" id="RVU03600.1"/>
    </source>
</evidence>
<evidence type="ECO:0000259" key="1">
    <source>
        <dbReference type="Pfam" id="PF13614"/>
    </source>
</evidence>
<dbReference type="InterPro" id="IPR050678">
    <property type="entry name" value="DNA_Partitioning_ATPase"/>
</dbReference>
<gene>
    <name evidence="2" type="ORF">EOE18_14860</name>
</gene>
<reference evidence="2 3" key="1">
    <citation type="submission" date="2019-01" db="EMBL/GenBank/DDBJ databases">
        <authorList>
            <person name="Chen W.-M."/>
        </authorList>
    </citation>
    <scope>NUCLEOTIDE SEQUENCE [LARGE SCALE GENOMIC DNA]</scope>
    <source>
        <strain evidence="2 3">FSY-9</strain>
    </source>
</reference>
<dbReference type="AlphaFoldDB" id="A0A3S2Y6W1"/>
<dbReference type="CDD" id="cd02042">
    <property type="entry name" value="ParAB_family"/>
    <property type="match status" value="1"/>
</dbReference>
<dbReference type="InterPro" id="IPR025669">
    <property type="entry name" value="AAA_dom"/>
</dbReference>
<proteinExistence type="predicted"/>
<dbReference type="Pfam" id="PF13614">
    <property type="entry name" value="AAA_31"/>
    <property type="match status" value="1"/>
</dbReference>
<dbReference type="PANTHER" id="PTHR13696:SF99">
    <property type="entry name" value="COBYRINIC ACID AC-DIAMIDE SYNTHASE"/>
    <property type="match status" value="1"/>
</dbReference>